<evidence type="ECO:0000256" key="11">
    <source>
        <dbReference type="ARBA" id="ARBA00048329"/>
    </source>
</evidence>
<organism evidence="18">
    <name type="scientific">Schistocephalus solidus</name>
    <name type="common">Tapeworm</name>
    <dbReference type="NCBI Taxonomy" id="70667"/>
    <lineage>
        <taxon>Eukaryota</taxon>
        <taxon>Metazoa</taxon>
        <taxon>Spiralia</taxon>
        <taxon>Lophotrochozoa</taxon>
        <taxon>Platyhelminthes</taxon>
        <taxon>Cestoda</taxon>
        <taxon>Eucestoda</taxon>
        <taxon>Diphyllobothriidea</taxon>
        <taxon>Diphyllobothriidae</taxon>
        <taxon>Schistocephalus</taxon>
    </lineage>
</organism>
<dbReference type="SMART" id="SM00220">
    <property type="entry name" value="S_TKc"/>
    <property type="match status" value="1"/>
</dbReference>
<feature type="compositionally biased region" description="Polar residues" evidence="14">
    <location>
        <begin position="20"/>
        <end position="37"/>
    </location>
</feature>
<dbReference type="EMBL" id="GEEE01016471">
    <property type="protein sequence ID" value="JAP46754.1"/>
    <property type="molecule type" value="Transcribed_RNA"/>
</dbReference>
<feature type="compositionally biased region" description="Low complexity" evidence="14">
    <location>
        <begin position="965"/>
        <end position="977"/>
    </location>
</feature>
<feature type="compositionally biased region" description="Polar residues" evidence="14">
    <location>
        <begin position="1043"/>
        <end position="1058"/>
    </location>
</feature>
<comment type="catalytic activity">
    <reaction evidence="11">
        <text>L-seryl-[protein] + ATP = O-phospho-L-seryl-[protein] + ADP + H(+)</text>
        <dbReference type="Rhea" id="RHEA:17989"/>
        <dbReference type="Rhea" id="RHEA-COMP:9863"/>
        <dbReference type="Rhea" id="RHEA-COMP:11604"/>
        <dbReference type="ChEBI" id="CHEBI:15378"/>
        <dbReference type="ChEBI" id="CHEBI:29999"/>
        <dbReference type="ChEBI" id="CHEBI:30616"/>
        <dbReference type="ChEBI" id="CHEBI:83421"/>
        <dbReference type="ChEBI" id="CHEBI:456216"/>
        <dbReference type="EC" id="2.7.11.25"/>
    </reaction>
</comment>
<evidence type="ECO:0000256" key="4">
    <source>
        <dbReference type="ARBA" id="ARBA00022443"/>
    </source>
</evidence>
<dbReference type="InterPro" id="IPR011009">
    <property type="entry name" value="Kinase-like_dom_sf"/>
</dbReference>
<feature type="region of interest" description="Disordered" evidence="14">
    <location>
        <begin position="1001"/>
        <end position="1081"/>
    </location>
</feature>
<feature type="region of interest" description="Disordered" evidence="14">
    <location>
        <begin position="1167"/>
        <end position="1189"/>
    </location>
</feature>
<dbReference type="InterPro" id="IPR051681">
    <property type="entry name" value="Ser/Thr_Kinases-Pseudokinases"/>
</dbReference>
<evidence type="ECO:0000259" key="15">
    <source>
        <dbReference type="PROSITE" id="PS50002"/>
    </source>
</evidence>
<feature type="compositionally biased region" description="Basic residues" evidence="14">
    <location>
        <begin position="912"/>
        <end position="924"/>
    </location>
</feature>
<dbReference type="InterPro" id="IPR000095">
    <property type="entry name" value="CRIB_dom"/>
</dbReference>
<name>A0A0X3P444_SCHSO</name>
<dbReference type="SUPFAM" id="SSF50044">
    <property type="entry name" value="SH3-domain"/>
    <property type="match status" value="1"/>
</dbReference>
<evidence type="ECO:0000256" key="12">
    <source>
        <dbReference type="PROSITE-ProRule" id="PRU00192"/>
    </source>
</evidence>
<gene>
    <name evidence="18" type="primary">M3K9</name>
    <name evidence="18" type="ORF">TR125045</name>
</gene>
<dbReference type="Pfam" id="PF07714">
    <property type="entry name" value="PK_Tyr_Ser-Thr"/>
    <property type="match status" value="1"/>
</dbReference>
<dbReference type="PROSITE" id="PS00107">
    <property type="entry name" value="PROTEIN_KINASE_ATP"/>
    <property type="match status" value="1"/>
</dbReference>
<evidence type="ECO:0000256" key="2">
    <source>
        <dbReference type="ARBA" id="ARBA00006529"/>
    </source>
</evidence>
<evidence type="ECO:0000256" key="14">
    <source>
        <dbReference type="SAM" id="MobiDB-lite"/>
    </source>
</evidence>
<dbReference type="EC" id="2.7.11.25" evidence="3"/>
<evidence type="ECO:0000256" key="6">
    <source>
        <dbReference type="ARBA" id="ARBA00022679"/>
    </source>
</evidence>
<feature type="region of interest" description="Disordered" evidence="14">
    <location>
        <begin position="640"/>
        <end position="727"/>
    </location>
</feature>
<dbReference type="InterPro" id="IPR036028">
    <property type="entry name" value="SH3-like_dom_sf"/>
</dbReference>
<feature type="domain" description="CRIB" evidence="17">
    <location>
        <begin position="732"/>
        <end position="745"/>
    </location>
</feature>
<feature type="region of interest" description="Disordered" evidence="14">
    <location>
        <begin position="1738"/>
        <end position="1813"/>
    </location>
</feature>
<keyword evidence="4 12" id="KW-0728">SH3 domain</keyword>
<evidence type="ECO:0000313" key="18">
    <source>
        <dbReference type="EMBL" id="JAP46754.1"/>
    </source>
</evidence>
<evidence type="ECO:0000256" key="7">
    <source>
        <dbReference type="ARBA" id="ARBA00022741"/>
    </source>
</evidence>
<evidence type="ECO:0000256" key="3">
    <source>
        <dbReference type="ARBA" id="ARBA00012406"/>
    </source>
</evidence>
<evidence type="ECO:0000256" key="5">
    <source>
        <dbReference type="ARBA" id="ARBA00022527"/>
    </source>
</evidence>
<evidence type="ECO:0000256" key="1">
    <source>
        <dbReference type="ARBA" id="ARBA00001946"/>
    </source>
</evidence>
<accession>A0A0X3P444</accession>
<evidence type="ECO:0000259" key="16">
    <source>
        <dbReference type="PROSITE" id="PS50011"/>
    </source>
</evidence>
<evidence type="ECO:0000256" key="8">
    <source>
        <dbReference type="ARBA" id="ARBA00022777"/>
    </source>
</evidence>
<dbReference type="PROSITE" id="PS50011">
    <property type="entry name" value="PROTEIN_KINASE_DOM"/>
    <property type="match status" value="1"/>
</dbReference>
<evidence type="ECO:0000256" key="13">
    <source>
        <dbReference type="PROSITE-ProRule" id="PRU10141"/>
    </source>
</evidence>
<feature type="compositionally biased region" description="Low complexity" evidence="14">
    <location>
        <begin position="671"/>
        <end position="682"/>
    </location>
</feature>
<evidence type="ECO:0000256" key="10">
    <source>
        <dbReference type="ARBA" id="ARBA00047559"/>
    </source>
</evidence>
<dbReference type="GO" id="GO:0004709">
    <property type="term" value="F:MAP kinase kinase kinase activity"/>
    <property type="evidence" value="ECO:0007669"/>
    <property type="project" value="UniProtKB-EC"/>
</dbReference>
<dbReference type="InterPro" id="IPR008271">
    <property type="entry name" value="Ser/Thr_kinase_AS"/>
</dbReference>
<evidence type="ECO:0000259" key="17">
    <source>
        <dbReference type="PROSITE" id="PS50108"/>
    </source>
</evidence>
<protein>
    <recommendedName>
        <fullName evidence="3">mitogen-activated protein kinase kinase kinase</fullName>
        <ecNumber evidence="3">2.7.11.25</ecNumber>
    </recommendedName>
</protein>
<dbReference type="InterPro" id="IPR000719">
    <property type="entry name" value="Prot_kinase_dom"/>
</dbReference>
<dbReference type="PANTHER" id="PTHR44329">
    <property type="entry name" value="SERINE/THREONINE-PROTEIN KINASE TNNI3K-RELATED"/>
    <property type="match status" value="1"/>
</dbReference>
<dbReference type="SMART" id="SM00326">
    <property type="entry name" value="SH3"/>
    <property type="match status" value="1"/>
</dbReference>
<dbReference type="InterPro" id="IPR001452">
    <property type="entry name" value="SH3_domain"/>
</dbReference>
<feature type="compositionally biased region" description="Polar residues" evidence="14">
    <location>
        <begin position="1544"/>
        <end position="1555"/>
    </location>
</feature>
<feature type="domain" description="SH3" evidence="15">
    <location>
        <begin position="53"/>
        <end position="118"/>
    </location>
</feature>
<dbReference type="PANTHER" id="PTHR44329:SF288">
    <property type="entry name" value="MITOGEN-ACTIVATED PROTEIN KINASE KINASE KINASE 20"/>
    <property type="match status" value="1"/>
</dbReference>
<dbReference type="PROSITE" id="PS50108">
    <property type="entry name" value="CRIB"/>
    <property type="match status" value="1"/>
</dbReference>
<keyword evidence="8 18" id="KW-0418">Kinase</keyword>
<feature type="region of interest" description="Disordered" evidence="14">
    <location>
        <begin position="1660"/>
        <end position="1681"/>
    </location>
</feature>
<comment type="cofactor">
    <cofactor evidence="1">
        <name>Mg(2+)</name>
        <dbReference type="ChEBI" id="CHEBI:18420"/>
    </cofactor>
</comment>
<feature type="region of interest" description="Disordered" evidence="14">
    <location>
        <begin position="1530"/>
        <end position="1555"/>
    </location>
</feature>
<feature type="compositionally biased region" description="Polar residues" evidence="14">
    <location>
        <begin position="1065"/>
        <end position="1081"/>
    </location>
</feature>
<dbReference type="PROSITE" id="PS00108">
    <property type="entry name" value="PROTEIN_KINASE_ST"/>
    <property type="match status" value="1"/>
</dbReference>
<dbReference type="SUPFAM" id="SSF56112">
    <property type="entry name" value="Protein kinase-like (PK-like)"/>
    <property type="match status" value="1"/>
</dbReference>
<comment type="similarity">
    <text evidence="2">Belongs to the protein kinase superfamily. STE Ser/Thr protein kinase family. MAP kinase kinase kinase subfamily.</text>
</comment>
<feature type="region of interest" description="Disordered" evidence="14">
    <location>
        <begin position="121"/>
        <end position="197"/>
    </location>
</feature>
<reference evidence="18" key="1">
    <citation type="submission" date="2016-01" db="EMBL/GenBank/DDBJ databases">
        <title>Reference transcriptome for the parasite Schistocephalus solidus: insights into the molecular evolution of parasitism.</title>
        <authorList>
            <person name="Hebert F.O."/>
            <person name="Grambauer S."/>
            <person name="Barber I."/>
            <person name="Landry C.R."/>
            <person name="Aubin-Horth N."/>
        </authorList>
    </citation>
    <scope>NUCLEOTIDE SEQUENCE</scope>
</reference>
<dbReference type="GO" id="GO:0005524">
    <property type="term" value="F:ATP binding"/>
    <property type="evidence" value="ECO:0007669"/>
    <property type="project" value="UniProtKB-UniRule"/>
</dbReference>
<feature type="compositionally biased region" description="Pro residues" evidence="14">
    <location>
        <begin position="1289"/>
        <end position="1301"/>
    </location>
</feature>
<dbReference type="InterPro" id="IPR017441">
    <property type="entry name" value="Protein_kinase_ATP_BS"/>
</dbReference>
<comment type="catalytic activity">
    <reaction evidence="10">
        <text>L-threonyl-[protein] + ATP = O-phospho-L-threonyl-[protein] + ADP + H(+)</text>
        <dbReference type="Rhea" id="RHEA:46608"/>
        <dbReference type="Rhea" id="RHEA-COMP:11060"/>
        <dbReference type="Rhea" id="RHEA-COMP:11605"/>
        <dbReference type="ChEBI" id="CHEBI:15378"/>
        <dbReference type="ChEBI" id="CHEBI:30013"/>
        <dbReference type="ChEBI" id="CHEBI:30616"/>
        <dbReference type="ChEBI" id="CHEBI:61977"/>
        <dbReference type="ChEBI" id="CHEBI:456216"/>
        <dbReference type="EC" id="2.7.11.25"/>
    </reaction>
</comment>
<feature type="region of interest" description="Disordered" evidence="14">
    <location>
        <begin position="1"/>
        <end position="41"/>
    </location>
</feature>
<feature type="domain" description="Protein kinase" evidence="16">
    <location>
        <begin position="257"/>
        <end position="528"/>
    </location>
</feature>
<feature type="compositionally biased region" description="Basic and acidic residues" evidence="14">
    <location>
        <begin position="1671"/>
        <end position="1680"/>
    </location>
</feature>
<proteinExistence type="inferred from homology"/>
<feature type="region of interest" description="Disordered" evidence="14">
    <location>
        <begin position="1281"/>
        <end position="1328"/>
    </location>
</feature>
<dbReference type="Gene3D" id="3.30.200.20">
    <property type="entry name" value="Phosphorylase Kinase, domain 1"/>
    <property type="match status" value="1"/>
</dbReference>
<keyword evidence="6" id="KW-0808">Transferase</keyword>
<feature type="region of interest" description="Disordered" evidence="14">
    <location>
        <begin position="872"/>
        <end position="985"/>
    </location>
</feature>
<dbReference type="Pfam" id="PF14604">
    <property type="entry name" value="SH3_9"/>
    <property type="match status" value="1"/>
</dbReference>
<sequence>MKTTEMQQNDDFGIAVLKKNAQNEQNKPLENQGSDFPTPSPIPARPSLCEYRLREMFACVAYDYKPKSDDELSLVRGDVIRVLSMDSQDSHSEGWYVGQDADGRIGVFPANYVTLQSAEASGTGFENSTPSPSNQTPPPQTLKLDDKTSHMRYSLNMSADSDTRKSSEPTSSLSLIDENVTSALDQPEASDRRCSDTCKSRTLPPSIMLCADEAADRDAVKSSMTLPGVRIREKQHIMTMYPDMGTSNLRVIHHSEIKGADSIGLGAFGTVFRGVWRDTTVAIKVYRHQTDQIAKEAKALGMLNHPNVVKFYGVCHCFLTGTLAPALVMEFACGGPLNKVLAERPAIGPSTLLHWSTQIASGMHYLHEEVHLFHRDLKPSNILMRERLEFPLNESDLRMKTLIITDFGMSCSAETDGSRRSALGTIAYAAPEVLCRTGFTRTSDVWSYGVVMWEIFTMMEASNNRENVHQFTDIAVNHKKLFIPTGENGFPGTIDELITSCWEIAPEKRPDFPAILQILKDAKADPFFCLPTEEFLQIQNEWRLRILRKTEESDSCLISECSSNDADLLTADQLELTRIQLQMSQQSEFLLQQKLASLKVQMYKMSVDFANRIHASNFPAPRPPPRRRPFADVLLRRQHNNHSSGEPASSRGGGPTNTSQLSIATSLAPTSQQGFGVSSQKSSSRKERGGGGGHNSKFLPPAGPNVRNRTGLYLTGGGGGGRSASPASMPYISPPSNLEHCVHVPNEDIYCPTQPPPFTSFDHLGTGNFTNTASPIYRSRTPSETISPSCPCMLTMRSPTAWQNGQPFSPFSMNDYTGPFSPSGGPDDILVAGQFDFLEAFVPPDATVTDRFELRSTLSSCKSVPNLFEKSATTGRRGISQERHTISKGSSEVPTERKSKSRRIALSSLFHSSRKRSTSKRRKISTLENRTGEEKVDPSSSPPPPPTISQGVGVGSEDRRRSLTRHSSLSSLHLSTSVPTRSQKFSRPPKFFVKYLTPTRKKSNAANAAGGVSSSNNTGVTAGLTSSRRKKKSSVNTDEESLLSCTSRTRSADGSGSPVTGHADYSTNRTDGQVSSSTDTGSGAVAALASFRSLPRPPWYSPGVGGLRQLLTFPPVQLLEPVVERCRNVFGSSDRISRPSTSVRYSVLSRGANTMSRSLDALLSVSPSEDRSQTLLRPPARSTDEGPCGHQPIEATLWSAFRVVSIIPLLLGISSSPTAASPISSRPTLLEMAANAQQASASASLANTPDSQPLRVLLRHTPKITTNCAAPAPEHRLSCNRVKFSPHYGGPPDPDPSPPADKAPVGFLMPSEDQQKPLTTPNPRGRQLCRHWTPQRELSAPAESALTAGRKLNQPAPNHLHYPCHPYYHHQHHHHHHTHHNFHQHRLPLSIHCCYCSTSNDAHQTQHYAVGGQHKRDSFHALPSAHSGCCYCCCSPSSMHNDSYSPSSAAALFSPSGFVGLRISGRDSSPCPPATTAGSHLAHSDILNGERFVRLDSTATTASSSTGDGTFGVTPPPFVGSGVVPSRLTPSSFDAADAEHSHTTDYSPCSHALSSDSPQNISWTLAAAYPPSSRQSSTRSSLSRLSLDNPVAASRDAYLKVTQDGYLNRSAGDGSFDESEVSAPILHGTRVFSPHFSNELVSLHGYLNTAAGACTSMAGGDSVHHHHHQESRHPSFEDYRPASGEFDALEASFGAGEAAEDTATLYAELQQSDDACANVNSGSYEPVFPQNPFNYFNLPLATGNQQEPQCSGEEDPNEKRKVSDPSASTTNYHETPDPADPRAASPVPSPIRPQSTPCRRRLAFRSTDRRPPIILRNRIHTDTDDDVPETAFQDAAPPCSSVSACISNADLGENSLQPEMRTEF</sequence>
<dbReference type="PROSITE" id="PS50002">
    <property type="entry name" value="SH3"/>
    <property type="match status" value="1"/>
</dbReference>
<dbReference type="InterPro" id="IPR001245">
    <property type="entry name" value="Ser-Thr/Tyr_kinase_cat_dom"/>
</dbReference>
<keyword evidence="5" id="KW-0723">Serine/threonine-protein kinase</keyword>
<keyword evidence="9 13" id="KW-0067">ATP-binding</keyword>
<feature type="compositionally biased region" description="Polar residues" evidence="14">
    <location>
        <begin position="656"/>
        <end position="670"/>
    </location>
</feature>
<evidence type="ECO:0000256" key="9">
    <source>
        <dbReference type="ARBA" id="ARBA00022840"/>
    </source>
</evidence>
<keyword evidence="7 13" id="KW-0547">Nucleotide-binding</keyword>
<dbReference type="Gene3D" id="1.10.510.10">
    <property type="entry name" value="Transferase(Phosphotransferase) domain 1"/>
    <property type="match status" value="1"/>
</dbReference>
<feature type="compositionally biased region" description="Polar residues" evidence="14">
    <location>
        <begin position="168"/>
        <end position="184"/>
    </location>
</feature>
<feature type="binding site" evidence="13">
    <location>
        <position position="284"/>
    </location>
    <ligand>
        <name>ATP</name>
        <dbReference type="ChEBI" id="CHEBI:30616"/>
    </ligand>
</feature>
<dbReference type="Gene3D" id="2.30.30.40">
    <property type="entry name" value="SH3 Domains"/>
    <property type="match status" value="1"/>
</dbReference>
<feature type="compositionally biased region" description="Low complexity" evidence="14">
    <location>
        <begin position="1004"/>
        <end position="1021"/>
    </location>
</feature>
<feature type="compositionally biased region" description="Polar residues" evidence="14">
    <location>
        <begin position="1"/>
        <end position="10"/>
    </location>
</feature>